<evidence type="ECO:0000256" key="8">
    <source>
        <dbReference type="ARBA" id="ARBA00023053"/>
    </source>
</evidence>
<dbReference type="InterPro" id="IPR001734">
    <property type="entry name" value="Na/solute_symporter"/>
</dbReference>
<evidence type="ECO:0000256" key="11">
    <source>
        <dbReference type="ARBA" id="ARBA00023201"/>
    </source>
</evidence>
<comment type="similarity">
    <text evidence="2 13">Belongs to the sodium:solute symporter (SSF) (TC 2.A.21) family.</text>
</comment>
<feature type="transmembrane region" description="Helical" evidence="14">
    <location>
        <begin position="133"/>
        <end position="153"/>
    </location>
</feature>
<dbReference type="PANTHER" id="PTHR48086">
    <property type="entry name" value="SODIUM/PROLINE SYMPORTER-RELATED"/>
    <property type="match status" value="1"/>
</dbReference>
<evidence type="ECO:0000313" key="16">
    <source>
        <dbReference type="Proteomes" id="UP001500298"/>
    </source>
</evidence>
<evidence type="ECO:0000256" key="9">
    <source>
        <dbReference type="ARBA" id="ARBA00023065"/>
    </source>
</evidence>
<dbReference type="Pfam" id="PF00474">
    <property type="entry name" value="SSF"/>
    <property type="match status" value="1"/>
</dbReference>
<dbReference type="Gene3D" id="1.20.1730.10">
    <property type="entry name" value="Sodium/glucose cotransporter"/>
    <property type="match status" value="1"/>
</dbReference>
<comment type="subcellular location">
    <subcellularLocation>
        <location evidence="1">Cell membrane</location>
        <topology evidence="1">Multi-pass membrane protein</topology>
    </subcellularLocation>
</comment>
<keyword evidence="5 14" id="KW-0812">Transmembrane</keyword>
<evidence type="ECO:0000256" key="1">
    <source>
        <dbReference type="ARBA" id="ARBA00004651"/>
    </source>
</evidence>
<evidence type="ECO:0000256" key="5">
    <source>
        <dbReference type="ARBA" id="ARBA00022692"/>
    </source>
</evidence>
<dbReference type="InterPro" id="IPR038377">
    <property type="entry name" value="Na/Glc_symporter_sf"/>
</dbReference>
<feature type="transmembrane region" description="Helical" evidence="14">
    <location>
        <begin position="418"/>
        <end position="435"/>
    </location>
</feature>
<dbReference type="PANTHER" id="PTHR48086:SF3">
    <property type="entry name" value="SODIUM_PROLINE SYMPORTER"/>
    <property type="match status" value="1"/>
</dbReference>
<accession>A0ABP9DJB6</accession>
<feature type="transmembrane region" description="Helical" evidence="14">
    <location>
        <begin position="277"/>
        <end position="301"/>
    </location>
</feature>
<evidence type="ECO:0000256" key="7">
    <source>
        <dbReference type="ARBA" id="ARBA00022989"/>
    </source>
</evidence>
<keyword evidence="10 14" id="KW-0472">Membrane</keyword>
<evidence type="ECO:0000256" key="14">
    <source>
        <dbReference type="SAM" id="Phobius"/>
    </source>
</evidence>
<protein>
    <submittedName>
        <fullName evidence="15">Sodium/pantothenate symporter</fullName>
    </submittedName>
</protein>
<comment type="catalytic activity">
    <reaction evidence="12">
        <text>L-proline(in) + Na(+)(in) = L-proline(out) + Na(+)(out)</text>
        <dbReference type="Rhea" id="RHEA:28967"/>
        <dbReference type="ChEBI" id="CHEBI:29101"/>
        <dbReference type="ChEBI" id="CHEBI:60039"/>
    </reaction>
</comment>
<feature type="transmembrane region" description="Helical" evidence="14">
    <location>
        <begin position="378"/>
        <end position="398"/>
    </location>
</feature>
<feature type="transmembrane region" description="Helical" evidence="14">
    <location>
        <begin position="474"/>
        <end position="495"/>
    </location>
</feature>
<dbReference type="Proteomes" id="UP001500298">
    <property type="component" value="Unassembled WGS sequence"/>
</dbReference>
<feature type="transmembrane region" description="Helical" evidence="14">
    <location>
        <begin position="76"/>
        <end position="101"/>
    </location>
</feature>
<evidence type="ECO:0000256" key="2">
    <source>
        <dbReference type="ARBA" id="ARBA00006434"/>
    </source>
</evidence>
<feature type="transmembrane region" description="Helical" evidence="14">
    <location>
        <begin position="42"/>
        <end position="70"/>
    </location>
</feature>
<proteinExistence type="inferred from homology"/>
<name>A0ABP9DJB6_9BACT</name>
<evidence type="ECO:0000256" key="6">
    <source>
        <dbReference type="ARBA" id="ARBA00022847"/>
    </source>
</evidence>
<dbReference type="EMBL" id="BAABJX010000045">
    <property type="protein sequence ID" value="GAA4842588.1"/>
    <property type="molecule type" value="Genomic_DNA"/>
</dbReference>
<evidence type="ECO:0000256" key="10">
    <source>
        <dbReference type="ARBA" id="ARBA00023136"/>
    </source>
</evidence>
<keyword evidence="11" id="KW-0739">Sodium transport</keyword>
<keyword evidence="6" id="KW-0769">Symport</keyword>
<evidence type="ECO:0000256" key="3">
    <source>
        <dbReference type="ARBA" id="ARBA00022448"/>
    </source>
</evidence>
<dbReference type="InterPro" id="IPR050277">
    <property type="entry name" value="Sodium:Solute_Symporter"/>
</dbReference>
<evidence type="ECO:0000256" key="4">
    <source>
        <dbReference type="ARBA" id="ARBA00022475"/>
    </source>
</evidence>
<feature type="transmembrane region" description="Helical" evidence="14">
    <location>
        <begin position="321"/>
        <end position="342"/>
    </location>
</feature>
<evidence type="ECO:0000313" key="15">
    <source>
        <dbReference type="EMBL" id="GAA4842588.1"/>
    </source>
</evidence>
<gene>
    <name evidence="15" type="primary">panF</name>
    <name evidence="15" type="ORF">GCM10023331_29600</name>
</gene>
<keyword evidence="9" id="KW-0406">Ion transport</keyword>
<comment type="caution">
    <text evidence="15">The sequence shown here is derived from an EMBL/GenBank/DDBJ whole genome shotgun (WGS) entry which is preliminary data.</text>
</comment>
<dbReference type="PROSITE" id="PS50283">
    <property type="entry name" value="NA_SOLUT_SYMP_3"/>
    <property type="match status" value="1"/>
</dbReference>
<feature type="transmembrane region" description="Helical" evidence="14">
    <location>
        <begin position="442"/>
        <end position="462"/>
    </location>
</feature>
<keyword evidence="4" id="KW-1003">Cell membrane</keyword>
<feature type="transmembrane region" description="Helical" evidence="14">
    <location>
        <begin position="195"/>
        <end position="213"/>
    </location>
</feature>
<evidence type="ECO:0000256" key="13">
    <source>
        <dbReference type="RuleBase" id="RU362091"/>
    </source>
</evidence>
<feature type="transmembrane region" description="Helical" evidence="14">
    <location>
        <begin position="165"/>
        <end position="183"/>
    </location>
</feature>
<feature type="transmembrane region" description="Helical" evidence="14">
    <location>
        <begin position="12"/>
        <end position="30"/>
    </location>
</feature>
<keyword evidence="8" id="KW-0915">Sodium</keyword>
<keyword evidence="7 14" id="KW-1133">Transmembrane helix</keyword>
<keyword evidence="16" id="KW-1185">Reference proteome</keyword>
<sequence>MRQITTGEYMQLLGWISIIGYMLLLAFFAFRGARKTTSMSDFAVGSVAFSPVAVGLSLAASITSAATFIINPGFVAYYGVSGVIAMALALPFGALVSLIFLTKRFRTKGVSMKSLTIAQWIGERYGSKGFGTFFAFLSLLLITFVVLICVGLTKVIASTLQQEELYVLIGIVAFVFTYVMFGGANSMVYTNMIQAMLMITVAVILIGSGYAYFTGGEGLLDRLRSIDPVLASPLNPGSPLFRDYFEIIVCQIIVGIAVVCQPHIITKSLLLKKEKDVNQYLTTGVLAEILFFSVVIVGLYARIAFPDLTLNGESIGLDSVLTTYVVETLPVAVGLLVVLGLISAGLSTLEGLIQTISSTITNDILSTVFKSKFENNPALQVTTNRMVIVGLGVVAILLSYEQLVSPNLSVGIFAQNGVYAYFSAAFVPVLFGLFVPAVRSIVPLISAIVALTVHFGVYYGGLTSYMEGPVRNPGIAAALAILAAVSTALLLHWILGARNIEEAIQDKVLEETA</sequence>
<reference evidence="16" key="1">
    <citation type="journal article" date="2019" name="Int. J. Syst. Evol. Microbiol.">
        <title>The Global Catalogue of Microorganisms (GCM) 10K type strain sequencing project: providing services to taxonomists for standard genome sequencing and annotation.</title>
        <authorList>
            <consortium name="The Broad Institute Genomics Platform"/>
            <consortium name="The Broad Institute Genome Sequencing Center for Infectious Disease"/>
            <person name="Wu L."/>
            <person name="Ma J."/>
        </authorList>
    </citation>
    <scope>NUCLEOTIDE SEQUENCE [LARGE SCALE GENOMIC DNA]</scope>
    <source>
        <strain evidence="16">JCM 18326</strain>
    </source>
</reference>
<organism evidence="15 16">
    <name type="scientific">Algivirga pacifica</name>
    <dbReference type="NCBI Taxonomy" id="1162670"/>
    <lineage>
        <taxon>Bacteria</taxon>
        <taxon>Pseudomonadati</taxon>
        <taxon>Bacteroidota</taxon>
        <taxon>Cytophagia</taxon>
        <taxon>Cytophagales</taxon>
        <taxon>Flammeovirgaceae</taxon>
        <taxon>Algivirga</taxon>
    </lineage>
</organism>
<evidence type="ECO:0000256" key="12">
    <source>
        <dbReference type="ARBA" id="ARBA00033708"/>
    </source>
</evidence>
<keyword evidence="3" id="KW-0813">Transport</keyword>